<evidence type="ECO:0000313" key="4">
    <source>
        <dbReference type="EMBL" id="VCU09885.1"/>
    </source>
</evidence>
<dbReference type="Proteomes" id="UP000289200">
    <property type="component" value="Unassembled WGS sequence"/>
</dbReference>
<evidence type="ECO:0000313" key="5">
    <source>
        <dbReference type="Proteomes" id="UP000289200"/>
    </source>
</evidence>
<dbReference type="PANTHER" id="PTHR13847">
    <property type="entry name" value="SARCOSINE DEHYDROGENASE-RELATED"/>
    <property type="match status" value="1"/>
</dbReference>
<comment type="caution">
    <text evidence="4">The sequence shown here is derived from an EMBL/GenBank/DDBJ whole genome shotgun (WGS) entry which is preliminary data.</text>
</comment>
<keyword evidence="1" id="KW-0560">Oxidoreductase</keyword>
<dbReference type="PANTHER" id="PTHR13847:SF281">
    <property type="entry name" value="FAD DEPENDENT OXIDOREDUCTASE DOMAIN-CONTAINING PROTEIN"/>
    <property type="match status" value="1"/>
</dbReference>
<evidence type="ECO:0000256" key="2">
    <source>
        <dbReference type="SAM" id="MobiDB-lite"/>
    </source>
</evidence>
<dbReference type="OrthoDB" id="9806601at2"/>
<feature type="compositionally biased region" description="Low complexity" evidence="2">
    <location>
        <begin position="523"/>
        <end position="533"/>
    </location>
</feature>
<dbReference type="EMBL" id="UWOC01000157">
    <property type="protein sequence ID" value="VCU09885.1"/>
    <property type="molecule type" value="Genomic_DNA"/>
</dbReference>
<dbReference type="RefSeq" id="WP_129609667.1">
    <property type="nucleotide sequence ID" value="NZ_UWOC01000157.1"/>
</dbReference>
<dbReference type="Pfam" id="PF01266">
    <property type="entry name" value="DAO"/>
    <property type="match status" value="1"/>
</dbReference>
<feature type="region of interest" description="Disordered" evidence="2">
    <location>
        <begin position="441"/>
        <end position="571"/>
    </location>
</feature>
<dbReference type="InterPro" id="IPR006076">
    <property type="entry name" value="FAD-dep_OxRdtase"/>
</dbReference>
<accession>A0A3S4BXF6</accession>
<dbReference type="Gene3D" id="3.50.50.60">
    <property type="entry name" value="FAD/NAD(P)-binding domain"/>
    <property type="match status" value="1"/>
</dbReference>
<sequence length="571" mass="60773">MDERVAEDYGRSWYAATAIAAPERPPLGFDVDADVCVIGAGLAGLTTAFEIARLGWSVVLLEARRVAWNASGRNAGFVLPGFACDPAVMIERVGAVQARRLWSLSEAGAAYVRTVIRENALAGVEPRRGWLDVSKIDDLGEMQETLNILVGELGAAVEGWSADQVREVLRSDAYFHALHFPDAFHIHTLNYALGLAAAAEAAGVRIFEGTPACEIDPAGVRKRVTTPAAKVRAGHVVLAGNVQLGALMPALAATVMPLTSYIGVTAPLGERLSEAIGYAGAISDSRYANHHYRVVDGDRLLWCGEGTCFPGDARRVVDGFGAAVAAVFPQLGPVEFTHAWAGTMGFAIHRMPQIGEISPGLWVAGAFGGHGLNTTAIAGNLIARAIVENDDTWRAFEPWDLVWAGGLAGRLVQEARMRVRNRREAVEARFARRRDQKRRAAALPLYRRGEDGADAPPPPAWNEARAVTGGGAERSTPGPAAEHDPRPPASAGYGGRTYADPSFGAVAVPEPPNALDWRRAKAAEPGGAAAPASRRVDERLVDERPADEPPIEARPARPRGVDGRHGRAGGR</sequence>
<organism evidence="4 5">
    <name type="scientific">Rhodoplanes serenus</name>
    <dbReference type="NCBI Taxonomy" id="200615"/>
    <lineage>
        <taxon>Bacteria</taxon>
        <taxon>Pseudomonadati</taxon>
        <taxon>Pseudomonadota</taxon>
        <taxon>Alphaproteobacteria</taxon>
        <taxon>Hyphomicrobiales</taxon>
        <taxon>Nitrobacteraceae</taxon>
        <taxon>Rhodoplanes</taxon>
    </lineage>
</organism>
<dbReference type="SUPFAM" id="SSF51905">
    <property type="entry name" value="FAD/NAD(P)-binding domain"/>
    <property type="match status" value="1"/>
</dbReference>
<evidence type="ECO:0000256" key="1">
    <source>
        <dbReference type="ARBA" id="ARBA00023002"/>
    </source>
</evidence>
<feature type="compositionally biased region" description="Basic and acidic residues" evidence="2">
    <location>
        <begin position="534"/>
        <end position="547"/>
    </location>
</feature>
<dbReference type="Gene3D" id="3.30.9.10">
    <property type="entry name" value="D-Amino Acid Oxidase, subunit A, domain 2"/>
    <property type="match status" value="1"/>
</dbReference>
<protein>
    <submittedName>
        <fullName evidence="4">Gamma-glutamylputrescine oxidoreductase</fullName>
    </submittedName>
</protein>
<name>A0A3S4BXF6_9BRAD</name>
<reference evidence="5" key="1">
    <citation type="submission" date="2018-10" db="EMBL/GenBank/DDBJ databases">
        <authorList>
            <person name="Peiro R."/>
            <person name="Begona"/>
            <person name="Cbmso G."/>
            <person name="Lopez M."/>
            <person name="Gonzalez S."/>
            <person name="Sacristan E."/>
            <person name="Castillo E."/>
        </authorList>
    </citation>
    <scope>NUCLEOTIDE SEQUENCE [LARGE SCALE GENOMIC DNA]</scope>
</reference>
<keyword evidence="5" id="KW-1185">Reference proteome</keyword>
<dbReference type="GO" id="GO:0005737">
    <property type="term" value="C:cytoplasm"/>
    <property type="evidence" value="ECO:0007669"/>
    <property type="project" value="TreeGrafter"/>
</dbReference>
<evidence type="ECO:0000259" key="3">
    <source>
        <dbReference type="Pfam" id="PF01266"/>
    </source>
</evidence>
<proteinExistence type="predicted"/>
<feature type="domain" description="FAD dependent oxidoreductase" evidence="3">
    <location>
        <begin position="34"/>
        <end position="384"/>
    </location>
</feature>
<gene>
    <name evidence="4" type="primary">puuB</name>
    <name evidence="4" type="ORF">RHODGE_RHODGE_03052</name>
</gene>
<dbReference type="InterPro" id="IPR036188">
    <property type="entry name" value="FAD/NAD-bd_sf"/>
</dbReference>
<dbReference type="AlphaFoldDB" id="A0A3S4BXF6"/>
<dbReference type="GO" id="GO:0016491">
    <property type="term" value="F:oxidoreductase activity"/>
    <property type="evidence" value="ECO:0007669"/>
    <property type="project" value="UniProtKB-KW"/>
</dbReference>